<feature type="chain" id="PRO_5044321433" evidence="1">
    <location>
        <begin position="21"/>
        <end position="109"/>
    </location>
</feature>
<dbReference type="AlphaFoldDB" id="A0AB34FMT9"/>
<name>A0AB34FMT9_9HYPO</name>
<accession>A0AB34FMT9</accession>
<dbReference type="GO" id="GO:0005840">
    <property type="term" value="C:ribosome"/>
    <property type="evidence" value="ECO:0007669"/>
    <property type="project" value="UniProtKB-KW"/>
</dbReference>
<protein>
    <submittedName>
        <fullName evidence="2">37S ribosomal protein Rsm24</fullName>
    </submittedName>
</protein>
<gene>
    <name evidence="2" type="ORF">O9K51_06257</name>
</gene>
<comment type="caution">
    <text evidence="2">The sequence shown here is derived from an EMBL/GenBank/DDBJ whole genome shotgun (WGS) entry which is preliminary data.</text>
</comment>
<evidence type="ECO:0000313" key="3">
    <source>
        <dbReference type="Proteomes" id="UP001163105"/>
    </source>
</evidence>
<dbReference type="EMBL" id="JAQHRD010000005">
    <property type="protein sequence ID" value="KAJ6440467.1"/>
    <property type="molecule type" value="Genomic_DNA"/>
</dbReference>
<keyword evidence="1" id="KW-0732">Signal</keyword>
<keyword evidence="3" id="KW-1185">Reference proteome</keyword>
<dbReference type="Proteomes" id="UP001163105">
    <property type="component" value="Unassembled WGS sequence"/>
</dbReference>
<sequence length="109" mass="10729">MKVFAIASAIMAASASVAFAAPFSESVAEKREQNLGGVPGGGLTGNNGMTDRLQNGLATLFNTGDVGLNVIPAVLQALVGGDPAKAMEIVGNAGKGLADGGRKTVTGEA</sequence>
<keyword evidence="2" id="KW-0689">Ribosomal protein</keyword>
<reference evidence="2" key="1">
    <citation type="submission" date="2023-01" db="EMBL/GenBank/DDBJ databases">
        <title>The growth and conidiation of Purpureocillium lavendulum are regulated by nitrogen source and histone H3K14 acetylation.</title>
        <authorList>
            <person name="Tang P."/>
            <person name="Han J."/>
            <person name="Zhang C."/>
            <person name="Tang P."/>
            <person name="Qi F."/>
            <person name="Zhang K."/>
            <person name="Liang L."/>
        </authorList>
    </citation>
    <scope>NUCLEOTIDE SEQUENCE</scope>
    <source>
        <strain evidence="2">YMF1.00683</strain>
    </source>
</reference>
<keyword evidence="2" id="KW-0687">Ribonucleoprotein</keyword>
<evidence type="ECO:0000256" key="1">
    <source>
        <dbReference type="SAM" id="SignalP"/>
    </source>
</evidence>
<evidence type="ECO:0000313" key="2">
    <source>
        <dbReference type="EMBL" id="KAJ6440467.1"/>
    </source>
</evidence>
<organism evidence="2 3">
    <name type="scientific">Purpureocillium lavendulum</name>
    <dbReference type="NCBI Taxonomy" id="1247861"/>
    <lineage>
        <taxon>Eukaryota</taxon>
        <taxon>Fungi</taxon>
        <taxon>Dikarya</taxon>
        <taxon>Ascomycota</taxon>
        <taxon>Pezizomycotina</taxon>
        <taxon>Sordariomycetes</taxon>
        <taxon>Hypocreomycetidae</taxon>
        <taxon>Hypocreales</taxon>
        <taxon>Ophiocordycipitaceae</taxon>
        <taxon>Purpureocillium</taxon>
    </lineage>
</organism>
<proteinExistence type="predicted"/>
<feature type="signal peptide" evidence="1">
    <location>
        <begin position="1"/>
        <end position="20"/>
    </location>
</feature>